<name>A0A6A6SM54_9PLEO</name>
<feature type="transmembrane region" description="Helical" evidence="1">
    <location>
        <begin position="12"/>
        <end position="34"/>
    </location>
</feature>
<keyword evidence="2" id="KW-0808">Transferase</keyword>
<dbReference type="EMBL" id="MU004561">
    <property type="protein sequence ID" value="KAF2648047.1"/>
    <property type="molecule type" value="Genomic_DNA"/>
</dbReference>
<keyword evidence="1" id="KW-0812">Transmembrane</keyword>
<gene>
    <name evidence="2" type="ORF">K491DRAFT_613524</name>
</gene>
<evidence type="ECO:0000313" key="3">
    <source>
        <dbReference type="Proteomes" id="UP000799324"/>
    </source>
</evidence>
<reference evidence="2" key="1">
    <citation type="journal article" date="2020" name="Stud. Mycol.">
        <title>101 Dothideomycetes genomes: a test case for predicting lifestyles and emergence of pathogens.</title>
        <authorList>
            <person name="Haridas S."/>
            <person name="Albert R."/>
            <person name="Binder M."/>
            <person name="Bloem J."/>
            <person name="Labutti K."/>
            <person name="Salamov A."/>
            <person name="Andreopoulos B."/>
            <person name="Baker S."/>
            <person name="Barry K."/>
            <person name="Bills G."/>
            <person name="Bluhm B."/>
            <person name="Cannon C."/>
            <person name="Castanera R."/>
            <person name="Culley D."/>
            <person name="Daum C."/>
            <person name="Ezra D."/>
            <person name="Gonzalez J."/>
            <person name="Henrissat B."/>
            <person name="Kuo A."/>
            <person name="Liang C."/>
            <person name="Lipzen A."/>
            <person name="Lutzoni F."/>
            <person name="Magnuson J."/>
            <person name="Mondo S."/>
            <person name="Nolan M."/>
            <person name="Ohm R."/>
            <person name="Pangilinan J."/>
            <person name="Park H.-J."/>
            <person name="Ramirez L."/>
            <person name="Alfaro M."/>
            <person name="Sun H."/>
            <person name="Tritt A."/>
            <person name="Yoshinaga Y."/>
            <person name="Zwiers L.-H."/>
            <person name="Turgeon B."/>
            <person name="Goodwin S."/>
            <person name="Spatafora J."/>
            <person name="Crous P."/>
            <person name="Grigoriev I."/>
        </authorList>
    </citation>
    <scope>NUCLEOTIDE SEQUENCE</scope>
    <source>
        <strain evidence="2">CBS 122681</strain>
    </source>
</reference>
<keyword evidence="1" id="KW-1133">Transmembrane helix</keyword>
<dbReference type="GO" id="GO:0016740">
    <property type="term" value="F:transferase activity"/>
    <property type="evidence" value="ECO:0007669"/>
    <property type="project" value="UniProtKB-KW"/>
</dbReference>
<evidence type="ECO:0000256" key="1">
    <source>
        <dbReference type="SAM" id="Phobius"/>
    </source>
</evidence>
<dbReference type="PROSITE" id="PS51257">
    <property type="entry name" value="PROKAR_LIPOPROTEIN"/>
    <property type="match status" value="1"/>
</dbReference>
<organism evidence="2 3">
    <name type="scientific">Lophiostoma macrostomum CBS 122681</name>
    <dbReference type="NCBI Taxonomy" id="1314788"/>
    <lineage>
        <taxon>Eukaryota</taxon>
        <taxon>Fungi</taxon>
        <taxon>Dikarya</taxon>
        <taxon>Ascomycota</taxon>
        <taxon>Pezizomycotina</taxon>
        <taxon>Dothideomycetes</taxon>
        <taxon>Pleosporomycetidae</taxon>
        <taxon>Pleosporales</taxon>
        <taxon>Lophiostomataceae</taxon>
        <taxon>Lophiostoma</taxon>
    </lineage>
</organism>
<protein>
    <submittedName>
        <fullName evidence="2">Glycosyltransferase family 8 protein</fullName>
    </submittedName>
</protein>
<keyword evidence="1" id="KW-0472">Membrane</keyword>
<accession>A0A6A6SM54</accession>
<dbReference type="AlphaFoldDB" id="A0A6A6SM54"/>
<evidence type="ECO:0000313" key="2">
    <source>
        <dbReference type="EMBL" id="KAF2648047.1"/>
    </source>
</evidence>
<keyword evidence="3" id="KW-1185">Reference proteome</keyword>
<dbReference type="Proteomes" id="UP000799324">
    <property type="component" value="Unassembled WGS sequence"/>
</dbReference>
<proteinExistence type="predicted"/>
<sequence length="385" mass="43211">MGKILLTSGQVSILLSSCIIIVFTVVLFLSGYIIQQRTVYSLQAAIRPNLPKPLPIPKPIDPPTLDVKWARPMGARPEVDETVDQMIAGQTLDWSRLGYAQVVKEHEEVCSAIMLLADIHRMKSPARKILLFPRVWLRTSEDEGYDAEMTTTRRLLKTAARRYGVSLIPMETIVDNADESLPSSYSLASLYTLINYERIVYIQGPGSLLDASALDSLLAFSKSEPMAAYPASPERKALSTSLLLVHPSLQSYRQLKELRSAKPMGDLSLFRQAFAAPESLISEWSLSMGNVVYESQKLRDAVDGFNATVFKGATTYVRLSDPELPGPEYDVPYYLRVELRPENLEARGAWEALYERFRQRRMEVCGLDLEYWKRPVLEAGSPDSG</sequence>
<dbReference type="OrthoDB" id="5367275at2759"/>